<organism evidence="5 6">
    <name type="scientific">Bacteroides eggerthii</name>
    <dbReference type="NCBI Taxonomy" id="28111"/>
    <lineage>
        <taxon>Bacteria</taxon>
        <taxon>Pseudomonadati</taxon>
        <taxon>Bacteroidota</taxon>
        <taxon>Bacteroidia</taxon>
        <taxon>Bacteroidales</taxon>
        <taxon>Bacteroidaceae</taxon>
        <taxon>Bacteroides</taxon>
    </lineage>
</organism>
<evidence type="ECO:0000313" key="6">
    <source>
        <dbReference type="Proteomes" id="UP000283538"/>
    </source>
</evidence>
<dbReference type="PANTHER" id="PTHR13504:SF38">
    <property type="entry name" value="FIDO DOMAIN-CONTAINING PROTEIN"/>
    <property type="match status" value="1"/>
</dbReference>
<keyword evidence="2" id="KW-0067">ATP-binding</keyword>
<dbReference type="PANTHER" id="PTHR13504">
    <property type="entry name" value="FIDO DOMAIN-CONTAINING PROTEIN DDB_G0283145"/>
    <property type="match status" value="1"/>
</dbReference>
<dbReference type="GO" id="GO:0005524">
    <property type="term" value="F:ATP binding"/>
    <property type="evidence" value="ECO:0007669"/>
    <property type="project" value="UniProtKB-KW"/>
</dbReference>
<dbReference type="InterPro" id="IPR003812">
    <property type="entry name" value="Fido"/>
</dbReference>
<feature type="binding site" evidence="2">
    <location>
        <begin position="183"/>
        <end position="190"/>
    </location>
    <ligand>
        <name>ATP</name>
        <dbReference type="ChEBI" id="CHEBI:30616"/>
    </ligand>
</feature>
<proteinExistence type="predicted"/>
<dbReference type="EMBL" id="QSLA01000002">
    <property type="protein sequence ID" value="RHF11657.1"/>
    <property type="molecule type" value="Genomic_DNA"/>
</dbReference>
<feature type="site" description="Important for autoinhibition of adenylyltransferase activity" evidence="3">
    <location>
        <position position="45"/>
    </location>
</feature>
<dbReference type="Pfam" id="PF02661">
    <property type="entry name" value="Fic"/>
    <property type="match status" value="1"/>
</dbReference>
<evidence type="ECO:0000259" key="4">
    <source>
        <dbReference type="PROSITE" id="PS51459"/>
    </source>
</evidence>
<dbReference type="SUPFAM" id="SSF140931">
    <property type="entry name" value="Fic-like"/>
    <property type="match status" value="1"/>
</dbReference>
<reference evidence="5 6" key="1">
    <citation type="submission" date="2018-08" db="EMBL/GenBank/DDBJ databases">
        <title>A genome reference for cultivated species of the human gut microbiota.</title>
        <authorList>
            <person name="Zou Y."/>
            <person name="Xue W."/>
            <person name="Luo G."/>
        </authorList>
    </citation>
    <scope>NUCLEOTIDE SEQUENCE [LARGE SCALE GENOMIC DNA]</scope>
    <source>
        <strain evidence="5 6">AM26-26AC</strain>
    </source>
</reference>
<dbReference type="Proteomes" id="UP000283538">
    <property type="component" value="Unassembled WGS sequence"/>
</dbReference>
<dbReference type="RefSeq" id="WP_004294268.1">
    <property type="nucleotide sequence ID" value="NZ_DAWCKY010000174.1"/>
</dbReference>
<dbReference type="AlphaFoldDB" id="A0A414MIX6"/>
<sequence>MFEREIIRYDTLLKEYRQQVIDKFNAEDLKEYNEILFSAHSCAIEGNTFSVDDTRALKEKGLGLIPQGRTLLEAFEMLDHFKAYEFLMGQTDQPLTEQLVKDTHRILTEHTLTYRYKDAVPGEYTNTDMGAGDTIFGDHKELITRVPKLMEATQKAIEERPVHPVEIAAQFHKHFIFLHPFRDGNGRLGRLLSNFILVKLEQPMILIESTEREKYIAALKACRNERNTAPMVDFFFNTAIKRMENEITLKKEMTKENDFDYSI</sequence>
<dbReference type="InterPro" id="IPR040198">
    <property type="entry name" value="Fido_containing"/>
</dbReference>
<name>A0A414MIX6_9BACE</name>
<evidence type="ECO:0000256" key="3">
    <source>
        <dbReference type="PIRSR" id="PIRSR640198-3"/>
    </source>
</evidence>
<protein>
    <submittedName>
        <fullName evidence="5">Fic family protein</fullName>
    </submittedName>
</protein>
<accession>A0A414MIX6</accession>
<evidence type="ECO:0000313" key="5">
    <source>
        <dbReference type="EMBL" id="RHF11657.1"/>
    </source>
</evidence>
<feature type="active site" evidence="1">
    <location>
        <position position="179"/>
    </location>
</feature>
<evidence type="ECO:0000256" key="2">
    <source>
        <dbReference type="PIRSR" id="PIRSR640198-2"/>
    </source>
</evidence>
<evidence type="ECO:0000256" key="1">
    <source>
        <dbReference type="PIRSR" id="PIRSR640198-1"/>
    </source>
</evidence>
<comment type="caution">
    <text evidence="5">The sequence shown here is derived from an EMBL/GenBank/DDBJ whole genome shotgun (WGS) entry which is preliminary data.</text>
</comment>
<feature type="domain" description="Fido" evidence="4">
    <location>
        <begin position="95"/>
        <end position="237"/>
    </location>
</feature>
<dbReference type="Gene3D" id="1.10.3290.10">
    <property type="entry name" value="Fido-like domain"/>
    <property type="match status" value="1"/>
</dbReference>
<keyword evidence="2" id="KW-0547">Nucleotide-binding</keyword>
<dbReference type="PROSITE" id="PS51459">
    <property type="entry name" value="FIDO"/>
    <property type="match status" value="1"/>
</dbReference>
<dbReference type="InterPro" id="IPR036597">
    <property type="entry name" value="Fido-like_dom_sf"/>
</dbReference>
<feature type="binding site" evidence="2">
    <location>
        <position position="224"/>
    </location>
    <ligand>
        <name>ATP</name>
        <dbReference type="ChEBI" id="CHEBI:30616"/>
    </ligand>
</feature>
<gene>
    <name evidence="5" type="ORF">DW701_02395</name>
</gene>